<evidence type="ECO:0000313" key="2">
    <source>
        <dbReference type="Proteomes" id="UP000509478"/>
    </source>
</evidence>
<evidence type="ECO:0000313" key="1">
    <source>
        <dbReference type="EMBL" id="QLH06114.1"/>
    </source>
</evidence>
<accession>A0A7D5M3B5</accession>
<gene>
    <name evidence="1" type="ORF">C5F50_02760</name>
</gene>
<dbReference type="Proteomes" id="UP000509478">
    <property type="component" value="Chromosome"/>
</dbReference>
<keyword evidence="2" id="KW-1185">Reference proteome</keyword>
<dbReference type="RefSeq" id="WP_179372180.1">
    <property type="nucleotide sequence ID" value="NZ_CP026995.1"/>
</dbReference>
<proteinExistence type="predicted"/>
<dbReference type="GeneID" id="56066950"/>
<reference evidence="1 2" key="1">
    <citation type="submission" date="2018-02" db="EMBL/GenBank/DDBJ databases">
        <title>Complete genome of Nitrosopumilus ureaphilus PS0.</title>
        <authorList>
            <person name="Qin W."/>
            <person name="Zheng Y."/>
            <person name="Stahl D.A."/>
        </authorList>
    </citation>
    <scope>NUCLEOTIDE SEQUENCE [LARGE SCALE GENOMIC DNA]</scope>
    <source>
        <strain evidence="1 2">PS0</strain>
    </source>
</reference>
<dbReference type="EMBL" id="CP026995">
    <property type="protein sequence ID" value="QLH06114.1"/>
    <property type="molecule type" value="Genomic_DNA"/>
</dbReference>
<dbReference type="KEGG" id="nue:C5F50_02760"/>
<dbReference type="OrthoDB" id="3035at2157"/>
<organism evidence="1 2">
    <name type="scientific">Nitrosopumilus ureiphilus</name>
    <dbReference type="NCBI Taxonomy" id="1470067"/>
    <lineage>
        <taxon>Archaea</taxon>
        <taxon>Nitrososphaerota</taxon>
        <taxon>Nitrososphaeria</taxon>
        <taxon>Nitrosopumilales</taxon>
        <taxon>Nitrosopumilaceae</taxon>
        <taxon>Nitrosopumilus</taxon>
    </lineage>
</organism>
<name>A0A7D5M3B5_9ARCH</name>
<dbReference type="AlphaFoldDB" id="A0A7D5M3B5"/>
<protein>
    <submittedName>
        <fullName evidence="1">Uncharacterized protein</fullName>
    </submittedName>
</protein>
<sequence>MRIDSCRKCGTELEENKKCDVCGKINQLFCHNCGYTTDEQIHSKCYLVRTNHNLLNATIV</sequence>